<accession>A0A0N0ITQ9</accession>
<proteinExistence type="predicted"/>
<dbReference type="EMBL" id="LJOD01000038">
    <property type="protein sequence ID" value="KPE48981.1"/>
    <property type="molecule type" value="Genomic_DNA"/>
</dbReference>
<reference evidence="2" key="2">
    <citation type="submission" date="2015-09" db="EMBL/GenBank/DDBJ databases">
        <title>Draft genome sequence of a multidrug-resistant Chryseobacterium indologenes isolate from Malaysia.</title>
        <authorList>
            <person name="Yu C.Y."/>
            <person name="Ang G.Y."/>
            <person name="Chan K.-G."/>
        </authorList>
    </citation>
    <scope>NUCLEOTIDE SEQUENCE [LARGE SCALE GENOMIC DNA]</scope>
    <source>
        <strain evidence="2">CI_885</strain>
    </source>
</reference>
<comment type="caution">
    <text evidence="1">The sequence shown here is derived from an EMBL/GenBank/DDBJ whole genome shotgun (WGS) entry which is preliminary data.</text>
</comment>
<dbReference type="RefSeq" id="WP_062703609.1">
    <property type="nucleotide sequence ID" value="NZ_LJOD01000038.1"/>
</dbReference>
<dbReference type="PATRIC" id="fig|253.9.peg.3248"/>
<dbReference type="OrthoDB" id="275232at2"/>
<sequence length="133" mass="15999">MEKDLNNWPYRWFGFWKEYGEEYVKYPSIKHFLNEQINKTYQKEKLLDYLKNGFSVTVTSKSAFPDPFTSILGKGEISIRTDGKWLWLDNICDFIEFNNLILPSSFYSHIQKNNFVLPQIESFELETLDWPFF</sequence>
<reference evidence="1 2" key="1">
    <citation type="journal article" date="2015" name="Genom Data">
        <title>Draft genome sequence of a multidrug-resistant Chryseobacterium indologenes isolate from Malaysia.</title>
        <authorList>
            <person name="Yu C.Y."/>
            <person name="Ang G.Y."/>
            <person name="Cheng H.J."/>
            <person name="Cheong Y.M."/>
            <person name="Yin W.F."/>
            <person name="Chan K.G."/>
        </authorList>
    </citation>
    <scope>NUCLEOTIDE SEQUENCE [LARGE SCALE GENOMIC DNA]</scope>
    <source>
        <strain evidence="1 2">CI_885</strain>
    </source>
</reference>
<name>A0A0N0ITQ9_CHRID</name>
<dbReference type="Proteomes" id="UP000037953">
    <property type="component" value="Unassembled WGS sequence"/>
</dbReference>
<gene>
    <name evidence="1" type="ORF">AOB46_22475</name>
</gene>
<protein>
    <submittedName>
        <fullName evidence="1">Uncharacterized protein</fullName>
    </submittedName>
</protein>
<evidence type="ECO:0000313" key="2">
    <source>
        <dbReference type="Proteomes" id="UP000037953"/>
    </source>
</evidence>
<organism evidence="1 2">
    <name type="scientific">Chryseobacterium indologenes</name>
    <name type="common">Flavobacterium indologenes</name>
    <dbReference type="NCBI Taxonomy" id="253"/>
    <lineage>
        <taxon>Bacteria</taxon>
        <taxon>Pseudomonadati</taxon>
        <taxon>Bacteroidota</taxon>
        <taxon>Flavobacteriia</taxon>
        <taxon>Flavobacteriales</taxon>
        <taxon>Weeksellaceae</taxon>
        <taxon>Chryseobacterium group</taxon>
        <taxon>Chryseobacterium</taxon>
    </lineage>
</organism>
<dbReference type="AlphaFoldDB" id="A0A0N0ITQ9"/>
<evidence type="ECO:0000313" key="1">
    <source>
        <dbReference type="EMBL" id="KPE48981.1"/>
    </source>
</evidence>